<evidence type="ECO:0000256" key="7">
    <source>
        <dbReference type="SAM" id="MobiDB-lite"/>
    </source>
</evidence>
<keyword evidence="5" id="KW-0378">Hydrolase</keyword>
<dbReference type="Proteomes" id="UP000184330">
    <property type="component" value="Unassembled WGS sequence"/>
</dbReference>
<evidence type="ECO:0000259" key="9">
    <source>
        <dbReference type="PROSITE" id="PS51767"/>
    </source>
</evidence>
<feature type="chain" id="PRO_5009875196" description="Peptidase A1 domain-containing protein" evidence="8">
    <location>
        <begin position="20"/>
        <end position="658"/>
    </location>
</feature>
<feature type="region of interest" description="Disordered" evidence="7">
    <location>
        <begin position="427"/>
        <end position="461"/>
    </location>
</feature>
<comment type="similarity">
    <text evidence="1">Belongs to the peptidase A1 family.</text>
</comment>
<feature type="signal peptide" evidence="8">
    <location>
        <begin position="1"/>
        <end position="19"/>
    </location>
</feature>
<reference evidence="10 11" key="1">
    <citation type="submission" date="2016-03" db="EMBL/GenBank/DDBJ databases">
        <authorList>
            <person name="Ploux O."/>
        </authorList>
    </citation>
    <scope>NUCLEOTIDE SEQUENCE [LARGE SCALE GENOMIC DNA]</scope>
    <source>
        <strain evidence="10 11">UAMH 11012</strain>
    </source>
</reference>
<dbReference type="InterPro" id="IPR001461">
    <property type="entry name" value="Aspartic_peptidase_A1"/>
</dbReference>
<dbReference type="AlphaFoldDB" id="A0A1L7WVW9"/>
<feature type="active site" evidence="6">
    <location>
        <position position="278"/>
    </location>
</feature>
<evidence type="ECO:0000256" key="5">
    <source>
        <dbReference type="ARBA" id="ARBA00022801"/>
    </source>
</evidence>
<dbReference type="InterPro" id="IPR033876">
    <property type="entry name" value="SAP-like"/>
</dbReference>
<evidence type="ECO:0000313" key="10">
    <source>
        <dbReference type="EMBL" id="CZR56894.1"/>
    </source>
</evidence>
<dbReference type="PANTHER" id="PTHR47966:SF65">
    <property type="entry name" value="ASPARTIC-TYPE ENDOPEPTIDASE"/>
    <property type="match status" value="1"/>
</dbReference>
<evidence type="ECO:0000256" key="6">
    <source>
        <dbReference type="PIRSR" id="PIRSR601461-1"/>
    </source>
</evidence>
<keyword evidence="4" id="KW-0064">Aspartyl protease</keyword>
<keyword evidence="11" id="KW-1185">Reference proteome</keyword>
<dbReference type="InterPro" id="IPR033121">
    <property type="entry name" value="PEPTIDASE_A1"/>
</dbReference>
<dbReference type="PANTHER" id="PTHR47966">
    <property type="entry name" value="BETA-SITE APP-CLEAVING ENZYME, ISOFORM A-RELATED"/>
    <property type="match status" value="1"/>
</dbReference>
<dbReference type="OrthoDB" id="771136at2759"/>
<evidence type="ECO:0000313" key="11">
    <source>
        <dbReference type="Proteomes" id="UP000184330"/>
    </source>
</evidence>
<dbReference type="EMBL" id="FJOG01000009">
    <property type="protein sequence ID" value="CZR56894.1"/>
    <property type="molecule type" value="Genomic_DNA"/>
</dbReference>
<proteinExistence type="inferred from homology"/>
<feature type="active site" evidence="6">
    <location>
        <position position="84"/>
    </location>
</feature>
<keyword evidence="2" id="KW-0645">Protease</keyword>
<evidence type="ECO:0000256" key="8">
    <source>
        <dbReference type="SAM" id="SignalP"/>
    </source>
</evidence>
<keyword evidence="3 8" id="KW-0732">Signal</keyword>
<evidence type="ECO:0000256" key="4">
    <source>
        <dbReference type="ARBA" id="ARBA00022750"/>
    </source>
</evidence>
<dbReference type="CDD" id="cd05474">
    <property type="entry name" value="SAP_like"/>
    <property type="match status" value="1"/>
</dbReference>
<dbReference type="GO" id="GO:0004190">
    <property type="term" value="F:aspartic-type endopeptidase activity"/>
    <property type="evidence" value="ECO:0007669"/>
    <property type="project" value="UniProtKB-KW"/>
</dbReference>
<dbReference type="PRINTS" id="PR00792">
    <property type="entry name" value="PEPSIN"/>
</dbReference>
<dbReference type="InterPro" id="IPR021109">
    <property type="entry name" value="Peptidase_aspartic_dom_sf"/>
</dbReference>
<dbReference type="SUPFAM" id="SSF50630">
    <property type="entry name" value="Acid proteases"/>
    <property type="match status" value="1"/>
</dbReference>
<sequence>MRSTDLLVAGLCLVLSTDALRVEKRDDPSVLKIDLQKKAPELLARSARKRQTVETPDVNYQKQLLYIIQLEIGTPPQSTFVQLDTGSSDLIVETDSSDICSTAPPNPVSSTYQYFDSNFQVAYGGGDGATGDWCSDIVSIGGATLQGTQFGVMYKSTVLEGILGVSYPIIEGRQTFSGEPEYPNFPVLLVQQGYIASRAFSLWTNDDQSTGGTLLFGGIDTSKFSGELVTIDLVASGFDGFPGVVDFTLALNSVTGTDSSGNPVAFTDGTTPINVLMDSGTTITMLPQALVTEIWNFVGATPYSNDPTSAYIPCSAGSNTETINLAFNGITINVPLSQLVIFPDSTNTLCSFGIEASTSYIIGDTVLTAMYAVYDLDNNQLSLAPTVFNSTAPENILQIMAGPGGVPDTFHSSSSVGTSSTTSSSVSSSASSSSASNTPSSSTTSSVISSSSSSSSTGVSSSSSILSSSSSVLSSSSASSVVPSTSITSSTLFTSTTKPATSTSIAKPLKCNKDNCLLAIQHASATAFCAAYQAGIPTPTPTAIAKGCQTLSSRISSGCACLGTATVSTLASSTSSIILTSSSSSTKVSSTSNHISSTSIVTSSPKALNCNMNNCLRAVEKSTATDFCSAYVTGAPVAVPTNILKGCATSASRALAFT</sequence>
<dbReference type="Gene3D" id="2.40.70.10">
    <property type="entry name" value="Acid Proteases"/>
    <property type="match status" value="2"/>
</dbReference>
<dbReference type="Pfam" id="PF00026">
    <property type="entry name" value="Asp"/>
    <property type="match status" value="1"/>
</dbReference>
<accession>A0A1L7WVW9</accession>
<evidence type="ECO:0000256" key="1">
    <source>
        <dbReference type="ARBA" id="ARBA00007447"/>
    </source>
</evidence>
<feature type="domain" description="Peptidase A1" evidence="9">
    <location>
        <begin position="66"/>
        <end position="384"/>
    </location>
</feature>
<dbReference type="GO" id="GO:0006508">
    <property type="term" value="P:proteolysis"/>
    <property type="evidence" value="ECO:0007669"/>
    <property type="project" value="UniProtKB-KW"/>
</dbReference>
<evidence type="ECO:0000256" key="2">
    <source>
        <dbReference type="ARBA" id="ARBA00022670"/>
    </source>
</evidence>
<name>A0A1L7WVW9_9HELO</name>
<gene>
    <name evidence="10" type="ORF">PAC_06783</name>
</gene>
<organism evidence="10 11">
    <name type="scientific">Phialocephala subalpina</name>
    <dbReference type="NCBI Taxonomy" id="576137"/>
    <lineage>
        <taxon>Eukaryota</taxon>
        <taxon>Fungi</taxon>
        <taxon>Dikarya</taxon>
        <taxon>Ascomycota</taxon>
        <taxon>Pezizomycotina</taxon>
        <taxon>Leotiomycetes</taxon>
        <taxon>Helotiales</taxon>
        <taxon>Mollisiaceae</taxon>
        <taxon>Phialocephala</taxon>
        <taxon>Phialocephala fortinii species complex</taxon>
    </lineage>
</organism>
<dbReference type="STRING" id="576137.A0A1L7WVW9"/>
<evidence type="ECO:0000256" key="3">
    <source>
        <dbReference type="ARBA" id="ARBA00022729"/>
    </source>
</evidence>
<dbReference type="PROSITE" id="PS51767">
    <property type="entry name" value="PEPTIDASE_A1"/>
    <property type="match status" value="1"/>
</dbReference>
<protein>
    <recommendedName>
        <fullName evidence="9">Peptidase A1 domain-containing protein</fullName>
    </recommendedName>
</protein>